<reference evidence="1 2" key="1">
    <citation type="submission" date="2017-06" db="EMBL/GenBank/DDBJ databases">
        <title>Raineya orbicola gen. nov., sp. nov. a slightly thermophilic bacterium of the phylum Bacteroidetes and the description of Raineyaceae fam. nov.</title>
        <authorList>
            <person name="Albuquerque L."/>
            <person name="Polonia A.R.M."/>
            <person name="Barroso C."/>
            <person name="Froufe H.J.C."/>
            <person name="Lage O."/>
            <person name="Lobo-Da-Cunha A."/>
            <person name="Egas C."/>
            <person name="Da Costa M.S."/>
        </authorList>
    </citation>
    <scope>NUCLEOTIDE SEQUENCE [LARGE SCALE GENOMIC DNA]</scope>
    <source>
        <strain evidence="1 2">SPSPC-11</strain>
    </source>
</reference>
<dbReference type="EMBL" id="NKXO01000038">
    <property type="protein sequence ID" value="PKQ67078.1"/>
    <property type="molecule type" value="Genomic_DNA"/>
</dbReference>
<comment type="caution">
    <text evidence="1">The sequence shown here is derived from an EMBL/GenBank/DDBJ whole genome shotgun (WGS) entry which is preliminary data.</text>
</comment>
<proteinExistence type="predicted"/>
<keyword evidence="2" id="KW-1185">Reference proteome</keyword>
<accession>A0A2N3I9X9</accession>
<sequence length="215" mass="25528">MTNRLFSMLFIIFAVNNKLQAQKSYSILLEKYGEKAVFYALLGEKSIKKKIVRDLSYKDFELSWYQLDVYVQHNWGKNENDSNRLFRKFLHGGVYEKTDRKLIIKIIKNGEKVSIKKLSSFLSTYKSYVDLRQNLSERLGFITNSPDFEAKFIQKNYPVLFRCYCDAIYFWYSDCTEEINGLNFQEIGITAIINFLNKNKHLLKKLEENKKLIKM</sequence>
<protein>
    <submittedName>
        <fullName evidence="1">Uncharacterized protein</fullName>
    </submittedName>
</protein>
<evidence type="ECO:0000313" key="2">
    <source>
        <dbReference type="Proteomes" id="UP000233387"/>
    </source>
</evidence>
<dbReference type="Proteomes" id="UP000233387">
    <property type="component" value="Unassembled WGS sequence"/>
</dbReference>
<organism evidence="1 2">
    <name type="scientific">Raineya orbicola</name>
    <dbReference type="NCBI Taxonomy" id="2016530"/>
    <lineage>
        <taxon>Bacteria</taxon>
        <taxon>Pseudomonadati</taxon>
        <taxon>Bacteroidota</taxon>
        <taxon>Cytophagia</taxon>
        <taxon>Cytophagales</taxon>
        <taxon>Raineyaceae</taxon>
        <taxon>Raineya</taxon>
    </lineage>
</organism>
<gene>
    <name evidence="1" type="ORF">Rain11_2183</name>
</gene>
<evidence type="ECO:0000313" key="1">
    <source>
        <dbReference type="EMBL" id="PKQ67078.1"/>
    </source>
</evidence>
<dbReference type="AlphaFoldDB" id="A0A2N3I9X9"/>
<name>A0A2N3I9X9_9BACT</name>